<keyword evidence="1" id="KW-1133">Transmembrane helix</keyword>
<evidence type="ECO:0000256" key="1">
    <source>
        <dbReference type="SAM" id="Phobius"/>
    </source>
</evidence>
<dbReference type="EMBL" id="REGN01006582">
    <property type="protein sequence ID" value="RNA08976.1"/>
    <property type="molecule type" value="Genomic_DNA"/>
</dbReference>
<keyword evidence="1" id="KW-0812">Transmembrane</keyword>
<gene>
    <name evidence="2" type="ORF">BpHYR1_013554</name>
</gene>
<protein>
    <submittedName>
        <fullName evidence="2">Uncharacterized protein</fullName>
    </submittedName>
</protein>
<reference evidence="2 3" key="1">
    <citation type="journal article" date="2018" name="Sci. Rep.">
        <title>Genomic signatures of local adaptation to the degree of environmental predictability in rotifers.</title>
        <authorList>
            <person name="Franch-Gras L."/>
            <person name="Hahn C."/>
            <person name="Garcia-Roger E.M."/>
            <person name="Carmona M.J."/>
            <person name="Serra M."/>
            <person name="Gomez A."/>
        </authorList>
    </citation>
    <scope>NUCLEOTIDE SEQUENCE [LARGE SCALE GENOMIC DNA]</scope>
    <source>
        <strain evidence="2">HYR1</strain>
    </source>
</reference>
<evidence type="ECO:0000313" key="2">
    <source>
        <dbReference type="EMBL" id="RNA08976.1"/>
    </source>
</evidence>
<dbReference type="Proteomes" id="UP000276133">
    <property type="component" value="Unassembled WGS sequence"/>
</dbReference>
<dbReference type="AlphaFoldDB" id="A0A3M7QC25"/>
<feature type="transmembrane region" description="Helical" evidence="1">
    <location>
        <begin position="110"/>
        <end position="126"/>
    </location>
</feature>
<keyword evidence="3" id="KW-1185">Reference proteome</keyword>
<sequence>MYVYRNQLTCLYCENSRNIVEITRNQDLIVYLFSLKTGLDQATIRFHFDIGQINFVTEPTVINKLQNKILTFSKLHNSFSANFSLYLFPYQNPICDSFHIRIFPFHSNHSSHLCIVLLLLFAMFFLN</sequence>
<comment type="caution">
    <text evidence="2">The sequence shown here is derived from an EMBL/GenBank/DDBJ whole genome shotgun (WGS) entry which is preliminary data.</text>
</comment>
<accession>A0A3M7QC25</accession>
<name>A0A3M7QC25_BRAPC</name>
<organism evidence="2 3">
    <name type="scientific">Brachionus plicatilis</name>
    <name type="common">Marine rotifer</name>
    <name type="synonym">Brachionus muelleri</name>
    <dbReference type="NCBI Taxonomy" id="10195"/>
    <lineage>
        <taxon>Eukaryota</taxon>
        <taxon>Metazoa</taxon>
        <taxon>Spiralia</taxon>
        <taxon>Gnathifera</taxon>
        <taxon>Rotifera</taxon>
        <taxon>Eurotatoria</taxon>
        <taxon>Monogononta</taxon>
        <taxon>Pseudotrocha</taxon>
        <taxon>Ploima</taxon>
        <taxon>Brachionidae</taxon>
        <taxon>Brachionus</taxon>
    </lineage>
</organism>
<proteinExistence type="predicted"/>
<evidence type="ECO:0000313" key="3">
    <source>
        <dbReference type="Proteomes" id="UP000276133"/>
    </source>
</evidence>
<keyword evidence="1" id="KW-0472">Membrane</keyword>